<gene>
    <name evidence="6" type="ORF">A2819_00165</name>
</gene>
<comment type="similarity">
    <text evidence="1">Belongs to the CDC6/cdc18 family.</text>
</comment>
<dbReference type="Gene3D" id="1.10.8.60">
    <property type="match status" value="1"/>
</dbReference>
<dbReference type="Pfam" id="PF13401">
    <property type="entry name" value="AAA_22"/>
    <property type="match status" value="1"/>
</dbReference>
<comment type="caution">
    <text evidence="6">The sequence shown here is derived from an EMBL/GenBank/DDBJ whole genome shotgun (WGS) entry which is preliminary data.</text>
</comment>
<dbReference type="InterPro" id="IPR050311">
    <property type="entry name" value="ORC1/CDC6"/>
</dbReference>
<organism evidence="6 7">
    <name type="scientific">Candidatus Azambacteria bacterium RIFCSPHIGHO2_01_FULL_40_24</name>
    <dbReference type="NCBI Taxonomy" id="1797301"/>
    <lineage>
        <taxon>Bacteria</taxon>
        <taxon>Candidatus Azamiibacteriota</taxon>
    </lineage>
</organism>
<protein>
    <recommendedName>
        <fullName evidence="5">AAA+ ATPase domain-containing protein</fullName>
    </recommendedName>
</protein>
<dbReference type="AlphaFoldDB" id="A0A1F5B3K9"/>
<evidence type="ECO:0000256" key="3">
    <source>
        <dbReference type="ARBA" id="ARBA00022741"/>
    </source>
</evidence>
<evidence type="ECO:0000256" key="2">
    <source>
        <dbReference type="ARBA" id="ARBA00022705"/>
    </source>
</evidence>
<dbReference type="Pfam" id="PF22703">
    <property type="entry name" value="Cdc6_lid"/>
    <property type="match status" value="1"/>
</dbReference>
<reference evidence="6 7" key="1">
    <citation type="journal article" date="2016" name="Nat. Commun.">
        <title>Thousands of microbial genomes shed light on interconnected biogeochemical processes in an aquifer system.</title>
        <authorList>
            <person name="Anantharaman K."/>
            <person name="Brown C.T."/>
            <person name="Hug L.A."/>
            <person name="Sharon I."/>
            <person name="Castelle C.J."/>
            <person name="Probst A.J."/>
            <person name="Thomas B.C."/>
            <person name="Singh A."/>
            <person name="Wilkins M.J."/>
            <person name="Karaoz U."/>
            <person name="Brodie E.L."/>
            <person name="Williams K.H."/>
            <person name="Hubbard S.S."/>
            <person name="Banfield J.F."/>
        </authorList>
    </citation>
    <scope>NUCLEOTIDE SEQUENCE [LARGE SCALE GENOMIC DNA]</scope>
</reference>
<proteinExistence type="inferred from homology"/>
<evidence type="ECO:0000256" key="4">
    <source>
        <dbReference type="ARBA" id="ARBA00022840"/>
    </source>
</evidence>
<dbReference type="PANTHER" id="PTHR10763:SF26">
    <property type="entry name" value="CELL DIVISION CONTROL PROTEIN 6 HOMOLOG"/>
    <property type="match status" value="1"/>
</dbReference>
<dbReference type="Proteomes" id="UP000176431">
    <property type="component" value="Unassembled WGS sequence"/>
</dbReference>
<keyword evidence="4" id="KW-0067">ATP-binding</keyword>
<dbReference type="SMART" id="SM00382">
    <property type="entry name" value="AAA"/>
    <property type="match status" value="1"/>
</dbReference>
<dbReference type="SUPFAM" id="SSF52540">
    <property type="entry name" value="P-loop containing nucleoside triphosphate hydrolases"/>
    <property type="match status" value="1"/>
</dbReference>
<dbReference type="CDD" id="cd00009">
    <property type="entry name" value="AAA"/>
    <property type="match status" value="1"/>
</dbReference>
<dbReference type="InterPro" id="IPR027417">
    <property type="entry name" value="P-loop_NTPase"/>
</dbReference>
<dbReference type="GO" id="GO:0005524">
    <property type="term" value="F:ATP binding"/>
    <property type="evidence" value="ECO:0007669"/>
    <property type="project" value="UniProtKB-KW"/>
</dbReference>
<dbReference type="GO" id="GO:0016887">
    <property type="term" value="F:ATP hydrolysis activity"/>
    <property type="evidence" value="ECO:0007669"/>
    <property type="project" value="InterPro"/>
</dbReference>
<evidence type="ECO:0000256" key="1">
    <source>
        <dbReference type="ARBA" id="ARBA00006184"/>
    </source>
</evidence>
<evidence type="ECO:0000313" key="7">
    <source>
        <dbReference type="Proteomes" id="UP000176431"/>
    </source>
</evidence>
<keyword evidence="3" id="KW-0547">Nucleotide-binding</keyword>
<dbReference type="EMBL" id="MEYK01000020">
    <property type="protein sequence ID" value="OGD25166.1"/>
    <property type="molecule type" value="Genomic_DNA"/>
</dbReference>
<keyword evidence="2" id="KW-0235">DNA replication</keyword>
<accession>A0A1F5B3K9</accession>
<dbReference type="Gene3D" id="3.40.50.300">
    <property type="entry name" value="P-loop containing nucleotide triphosphate hydrolases"/>
    <property type="match status" value="1"/>
</dbReference>
<dbReference type="InterPro" id="IPR049945">
    <property type="entry name" value="AAA_22"/>
</dbReference>
<sequence length="347" mass="40251">MLKADESLIRDDVPLSYDFLPKMLKYREKEQRQFANAIKPLLQERNGRNLFVYGAPGIGKTAACKHVLRELEEQTDGVIPLYLNCWKFNSAFKMTSELCRQLGIQFIANQKTSELFLRAVTILNKKSAVFVFDEIDKLEDFDLLYMVLEDIYKKAIFLITNYKDRVQQLDERIMSRLTPELVEFFPYDKEEIRGILQERRTYAFVPEAWEENAFSKVVDKTAEWSDIRRGLFVMREAATLAEEKASRKITLDEVQRAAVKVDQLDDNLTLDDDMKNILQIVSEASGQKIGDIFQSFLKSGGEMSYKNFSRKIDKLEKGKLVSTEKVLNREGNTTLVHLCSEKKLTDY</sequence>
<name>A0A1F5B3K9_9BACT</name>
<feature type="domain" description="AAA+ ATPase" evidence="5">
    <location>
        <begin position="46"/>
        <end position="188"/>
    </location>
</feature>
<evidence type="ECO:0000259" key="5">
    <source>
        <dbReference type="SMART" id="SM00382"/>
    </source>
</evidence>
<evidence type="ECO:0000313" key="6">
    <source>
        <dbReference type="EMBL" id="OGD25166.1"/>
    </source>
</evidence>
<dbReference type="InterPro" id="IPR055237">
    <property type="entry name" value="Cdc6_lid"/>
</dbReference>
<dbReference type="PANTHER" id="PTHR10763">
    <property type="entry name" value="CELL DIVISION CONTROL PROTEIN 6-RELATED"/>
    <property type="match status" value="1"/>
</dbReference>
<dbReference type="GO" id="GO:0006260">
    <property type="term" value="P:DNA replication"/>
    <property type="evidence" value="ECO:0007669"/>
    <property type="project" value="UniProtKB-KW"/>
</dbReference>
<dbReference type="InterPro" id="IPR003593">
    <property type="entry name" value="AAA+_ATPase"/>
</dbReference>